<proteinExistence type="predicted"/>
<keyword evidence="2" id="KW-1185">Reference proteome</keyword>
<organism evidence="1 2">
    <name type="scientific">Ilyodon furcidens</name>
    <name type="common">goldbreast splitfin</name>
    <dbReference type="NCBI Taxonomy" id="33524"/>
    <lineage>
        <taxon>Eukaryota</taxon>
        <taxon>Metazoa</taxon>
        <taxon>Chordata</taxon>
        <taxon>Craniata</taxon>
        <taxon>Vertebrata</taxon>
        <taxon>Euteleostomi</taxon>
        <taxon>Actinopterygii</taxon>
        <taxon>Neopterygii</taxon>
        <taxon>Teleostei</taxon>
        <taxon>Neoteleostei</taxon>
        <taxon>Acanthomorphata</taxon>
        <taxon>Ovalentaria</taxon>
        <taxon>Atherinomorphae</taxon>
        <taxon>Cyprinodontiformes</taxon>
        <taxon>Goodeidae</taxon>
        <taxon>Ilyodon</taxon>
    </lineage>
</organism>
<dbReference type="Proteomes" id="UP001482620">
    <property type="component" value="Unassembled WGS sequence"/>
</dbReference>
<dbReference type="EMBL" id="JAHRIQ010017164">
    <property type="protein sequence ID" value="MEQ2227001.1"/>
    <property type="molecule type" value="Genomic_DNA"/>
</dbReference>
<sequence>MFGINLQDQSLKEQNTPYDHKHLVPTRWWSCDDLGLLGSHRTWAPCSHRDNQEVLCINNVYHSQIWGLLSAENNVQQNVNQRLLTTMWETISSHFCHSVDSIKLLITPSVRYALCLQCRQQKEKLYTTHA</sequence>
<reference evidence="1 2" key="1">
    <citation type="submission" date="2021-06" db="EMBL/GenBank/DDBJ databases">
        <authorList>
            <person name="Palmer J.M."/>
        </authorList>
    </citation>
    <scope>NUCLEOTIDE SEQUENCE [LARGE SCALE GENOMIC DNA]</scope>
    <source>
        <strain evidence="2">if_2019</strain>
        <tissue evidence="1">Muscle</tissue>
    </source>
</reference>
<name>A0ABV0T4M9_9TELE</name>
<gene>
    <name evidence="1" type="ORF">ILYODFUR_033179</name>
</gene>
<protein>
    <submittedName>
        <fullName evidence="1">Uncharacterized protein</fullName>
    </submittedName>
</protein>
<accession>A0ABV0T4M9</accession>
<comment type="caution">
    <text evidence="1">The sequence shown here is derived from an EMBL/GenBank/DDBJ whole genome shotgun (WGS) entry which is preliminary data.</text>
</comment>
<evidence type="ECO:0000313" key="2">
    <source>
        <dbReference type="Proteomes" id="UP001482620"/>
    </source>
</evidence>
<evidence type="ECO:0000313" key="1">
    <source>
        <dbReference type="EMBL" id="MEQ2227001.1"/>
    </source>
</evidence>